<gene>
    <name evidence="1" type="ORF">FHS38_006655</name>
</gene>
<dbReference type="RefSeq" id="WP_184739865.1">
    <property type="nucleotide sequence ID" value="NZ_BMRW01000022.1"/>
</dbReference>
<evidence type="ECO:0000313" key="2">
    <source>
        <dbReference type="Proteomes" id="UP000556436"/>
    </source>
</evidence>
<evidence type="ECO:0000313" key="1">
    <source>
        <dbReference type="EMBL" id="MBB4890570.1"/>
    </source>
</evidence>
<keyword evidence="2" id="KW-1185">Reference proteome</keyword>
<organism evidence="1 2">
    <name type="scientific">Streptomyces netropsis</name>
    <name type="common">Streptoverticillium netropsis</name>
    <dbReference type="NCBI Taxonomy" id="55404"/>
    <lineage>
        <taxon>Bacteria</taxon>
        <taxon>Bacillati</taxon>
        <taxon>Actinomycetota</taxon>
        <taxon>Actinomycetes</taxon>
        <taxon>Kitasatosporales</taxon>
        <taxon>Streptomycetaceae</taxon>
        <taxon>Streptomyces</taxon>
    </lineage>
</organism>
<protein>
    <submittedName>
        <fullName evidence="1">Uncharacterized protein</fullName>
    </submittedName>
</protein>
<comment type="caution">
    <text evidence="1">The sequence shown here is derived from an EMBL/GenBank/DDBJ whole genome shotgun (WGS) entry which is preliminary data.</text>
</comment>
<reference evidence="1 2" key="1">
    <citation type="submission" date="2020-08" db="EMBL/GenBank/DDBJ databases">
        <title>Genomic Encyclopedia of Type Strains, Phase III (KMG-III): the genomes of soil and plant-associated and newly described type strains.</title>
        <authorList>
            <person name="Whitman W."/>
        </authorList>
    </citation>
    <scope>NUCLEOTIDE SEQUENCE [LARGE SCALE GENOMIC DNA]</scope>
    <source>
        <strain evidence="1 2">CECT 3265</strain>
    </source>
</reference>
<accession>A0A7W7PJA8</accession>
<sequence length="67" mass="7624">MTLKFLGTTSENGNCPTLYEVVETGDIVVQGDRLTDTRHLEQLRDVKDSETFVVIPRELLTRFAPKE</sequence>
<dbReference type="EMBL" id="JACHJG010000021">
    <property type="protein sequence ID" value="MBB4890570.1"/>
    <property type="molecule type" value="Genomic_DNA"/>
</dbReference>
<proteinExistence type="predicted"/>
<name>A0A7W7PJA8_STRNE</name>
<dbReference type="Proteomes" id="UP000556436">
    <property type="component" value="Unassembled WGS sequence"/>
</dbReference>
<dbReference type="AlphaFoldDB" id="A0A7W7PJA8"/>